<dbReference type="Proteomes" id="UP001168821">
    <property type="component" value="Unassembled WGS sequence"/>
</dbReference>
<dbReference type="Pfam" id="PF00685">
    <property type="entry name" value="Sulfotransfer_1"/>
    <property type="match status" value="1"/>
</dbReference>
<evidence type="ECO:0000259" key="1">
    <source>
        <dbReference type="Pfam" id="PF00685"/>
    </source>
</evidence>
<dbReference type="Gene3D" id="3.40.50.300">
    <property type="entry name" value="P-loop containing nucleotide triphosphate hydrolases"/>
    <property type="match status" value="1"/>
</dbReference>
<dbReference type="InterPro" id="IPR027417">
    <property type="entry name" value="P-loop_NTPase"/>
</dbReference>
<gene>
    <name evidence="2" type="ORF">Zmor_021688</name>
</gene>
<sequence length="109" mass="13003">MHLCPLSERRKRGDQIITYQALSNSLSPIYFQSSCRKAQKNLRLFTWHEIQETFVFMSYYHHSKLLKGFKGTCEEFCELFLAGKVPYGPSWQYVLPFWEIRNSPNILYN</sequence>
<name>A0AA38I6M7_9CUCU</name>
<comment type="caution">
    <text evidence="2">The sequence shown here is derived from an EMBL/GenBank/DDBJ whole genome shotgun (WGS) entry which is preliminary data.</text>
</comment>
<keyword evidence="3" id="KW-1185">Reference proteome</keyword>
<dbReference type="SUPFAM" id="SSF52540">
    <property type="entry name" value="P-loop containing nucleoside triphosphate hydrolases"/>
    <property type="match status" value="1"/>
</dbReference>
<evidence type="ECO:0000313" key="3">
    <source>
        <dbReference type="Proteomes" id="UP001168821"/>
    </source>
</evidence>
<dbReference type="GO" id="GO:0008146">
    <property type="term" value="F:sulfotransferase activity"/>
    <property type="evidence" value="ECO:0007669"/>
    <property type="project" value="InterPro"/>
</dbReference>
<feature type="domain" description="Sulfotransferase" evidence="1">
    <location>
        <begin position="55"/>
        <end position="108"/>
    </location>
</feature>
<dbReference type="InterPro" id="IPR000863">
    <property type="entry name" value="Sulfotransferase_dom"/>
</dbReference>
<protein>
    <recommendedName>
        <fullName evidence="1">Sulfotransferase domain-containing protein</fullName>
    </recommendedName>
</protein>
<dbReference type="EMBL" id="JALNTZ010000006">
    <property type="protein sequence ID" value="KAJ3649975.1"/>
    <property type="molecule type" value="Genomic_DNA"/>
</dbReference>
<accession>A0AA38I6M7</accession>
<proteinExistence type="predicted"/>
<organism evidence="2 3">
    <name type="scientific">Zophobas morio</name>
    <dbReference type="NCBI Taxonomy" id="2755281"/>
    <lineage>
        <taxon>Eukaryota</taxon>
        <taxon>Metazoa</taxon>
        <taxon>Ecdysozoa</taxon>
        <taxon>Arthropoda</taxon>
        <taxon>Hexapoda</taxon>
        <taxon>Insecta</taxon>
        <taxon>Pterygota</taxon>
        <taxon>Neoptera</taxon>
        <taxon>Endopterygota</taxon>
        <taxon>Coleoptera</taxon>
        <taxon>Polyphaga</taxon>
        <taxon>Cucujiformia</taxon>
        <taxon>Tenebrionidae</taxon>
        <taxon>Zophobas</taxon>
    </lineage>
</organism>
<reference evidence="2" key="1">
    <citation type="journal article" date="2023" name="G3 (Bethesda)">
        <title>Whole genome assemblies of Zophobas morio and Tenebrio molitor.</title>
        <authorList>
            <person name="Kaur S."/>
            <person name="Stinson S.A."/>
            <person name="diCenzo G.C."/>
        </authorList>
    </citation>
    <scope>NUCLEOTIDE SEQUENCE</scope>
    <source>
        <strain evidence="2">QUZm001</strain>
    </source>
</reference>
<dbReference type="AlphaFoldDB" id="A0AA38I6M7"/>
<evidence type="ECO:0000313" key="2">
    <source>
        <dbReference type="EMBL" id="KAJ3649975.1"/>
    </source>
</evidence>